<feature type="region of interest" description="Disordered" evidence="5">
    <location>
        <begin position="233"/>
        <end position="265"/>
    </location>
</feature>
<dbReference type="GO" id="GO:0006355">
    <property type="term" value="P:regulation of DNA-templated transcription"/>
    <property type="evidence" value="ECO:0007669"/>
    <property type="project" value="InterPro"/>
</dbReference>
<evidence type="ECO:0000259" key="6">
    <source>
        <dbReference type="PROSITE" id="PS51005"/>
    </source>
</evidence>
<dbReference type="eggNOG" id="ENOG502R7WC">
    <property type="taxonomic scope" value="Eukaryota"/>
</dbReference>
<keyword evidence="4" id="KW-0539">Nucleus</keyword>
<reference evidence="7 8" key="1">
    <citation type="submission" date="2012-08" db="EMBL/GenBank/DDBJ databases">
        <title>Oryza genome evolution.</title>
        <authorList>
            <person name="Wing R.A."/>
        </authorList>
    </citation>
    <scope>NUCLEOTIDE SEQUENCE</scope>
</reference>
<dbReference type="HOGENOM" id="CLU_035664_9_2_1"/>
<sequence length="265" mass="29470">MASTGISIPMVNGAAMHLPPGYRFRPTEEVLIVNYLYPRALHMPLPCEIITDINILQHHPSDIVPEEESQTGKHFFTRKKIKYPGGHRNNRVVGNGSWRATGSEVPIHCKLGNGANNMLVGMRRTLVFYNGKSQAAKCTVWAMHEFRLAGVGLLPPPMMRQTTGDGLELPNGYRDATITKVEPDSSWLICHVYKKRQRAPRVVILPAIDNAREGQVRFIDFLGQLPLEPSSPRSCITDTFSSDDMSDESAGGNEEKDGDCLDEEN</sequence>
<name>A0A0D9XRL8_9ORYZ</name>
<evidence type="ECO:0000256" key="2">
    <source>
        <dbReference type="ARBA" id="ARBA00023125"/>
    </source>
</evidence>
<feature type="compositionally biased region" description="Polar residues" evidence="5">
    <location>
        <begin position="233"/>
        <end position="243"/>
    </location>
</feature>
<dbReference type="Proteomes" id="UP000032180">
    <property type="component" value="Chromosome 11"/>
</dbReference>
<dbReference type="Gene3D" id="2.170.150.80">
    <property type="entry name" value="NAC domain"/>
    <property type="match status" value="1"/>
</dbReference>
<keyword evidence="1" id="KW-0805">Transcription regulation</keyword>
<proteinExistence type="predicted"/>
<feature type="domain" description="NAC" evidence="6">
    <location>
        <begin position="18"/>
        <end position="195"/>
    </location>
</feature>
<dbReference type="InterPro" id="IPR036093">
    <property type="entry name" value="NAC_dom_sf"/>
</dbReference>
<evidence type="ECO:0000256" key="5">
    <source>
        <dbReference type="SAM" id="MobiDB-lite"/>
    </source>
</evidence>
<dbReference type="GO" id="GO:0048731">
    <property type="term" value="P:system development"/>
    <property type="evidence" value="ECO:0007669"/>
    <property type="project" value="TreeGrafter"/>
</dbReference>
<evidence type="ECO:0000313" key="8">
    <source>
        <dbReference type="Proteomes" id="UP000032180"/>
    </source>
</evidence>
<keyword evidence="3" id="KW-0804">Transcription</keyword>
<evidence type="ECO:0000256" key="3">
    <source>
        <dbReference type="ARBA" id="ARBA00023163"/>
    </source>
</evidence>
<evidence type="ECO:0000256" key="4">
    <source>
        <dbReference type="ARBA" id="ARBA00023242"/>
    </source>
</evidence>
<organism evidence="7 8">
    <name type="scientific">Leersia perrieri</name>
    <dbReference type="NCBI Taxonomy" id="77586"/>
    <lineage>
        <taxon>Eukaryota</taxon>
        <taxon>Viridiplantae</taxon>
        <taxon>Streptophyta</taxon>
        <taxon>Embryophyta</taxon>
        <taxon>Tracheophyta</taxon>
        <taxon>Spermatophyta</taxon>
        <taxon>Magnoliopsida</taxon>
        <taxon>Liliopsida</taxon>
        <taxon>Poales</taxon>
        <taxon>Poaceae</taxon>
        <taxon>BOP clade</taxon>
        <taxon>Oryzoideae</taxon>
        <taxon>Oryzeae</taxon>
        <taxon>Oryzinae</taxon>
        <taxon>Leersia</taxon>
    </lineage>
</organism>
<dbReference type="AlphaFoldDB" id="A0A0D9XRL8"/>
<keyword evidence="8" id="KW-1185">Reference proteome</keyword>
<dbReference type="GO" id="GO:0003677">
    <property type="term" value="F:DNA binding"/>
    <property type="evidence" value="ECO:0007669"/>
    <property type="project" value="UniProtKB-KW"/>
</dbReference>
<evidence type="ECO:0000256" key="1">
    <source>
        <dbReference type="ARBA" id="ARBA00023015"/>
    </source>
</evidence>
<dbReference type="PANTHER" id="PTHR31719:SF177">
    <property type="entry name" value="OS11G0512600 PROTEIN"/>
    <property type="match status" value="1"/>
</dbReference>
<dbReference type="Gramene" id="LPERR11G09560.1">
    <property type="protein sequence ID" value="LPERR11G09560.1"/>
    <property type="gene ID" value="LPERR11G09560"/>
</dbReference>
<dbReference type="PROSITE" id="PS51005">
    <property type="entry name" value="NAC"/>
    <property type="match status" value="1"/>
</dbReference>
<protein>
    <recommendedName>
        <fullName evidence="6">NAC domain-containing protein</fullName>
    </recommendedName>
</protein>
<reference evidence="8" key="2">
    <citation type="submission" date="2013-12" db="EMBL/GenBank/DDBJ databases">
        <authorList>
            <person name="Yu Y."/>
            <person name="Lee S."/>
            <person name="de Baynast K."/>
            <person name="Wissotski M."/>
            <person name="Liu L."/>
            <person name="Talag J."/>
            <person name="Goicoechea J."/>
            <person name="Angelova A."/>
            <person name="Jetty R."/>
            <person name="Kudrna D."/>
            <person name="Golser W."/>
            <person name="Rivera L."/>
            <person name="Zhang J."/>
            <person name="Wing R."/>
        </authorList>
    </citation>
    <scope>NUCLEOTIDE SEQUENCE</scope>
</reference>
<dbReference type="PANTHER" id="PTHR31719">
    <property type="entry name" value="NAC TRANSCRIPTION FACTOR 56"/>
    <property type="match status" value="1"/>
</dbReference>
<dbReference type="EnsemblPlants" id="LPERR11G09560.1">
    <property type="protein sequence ID" value="LPERR11G09560.1"/>
    <property type="gene ID" value="LPERR11G09560"/>
</dbReference>
<dbReference type="STRING" id="77586.A0A0D9XRL8"/>
<dbReference type="SUPFAM" id="SSF101941">
    <property type="entry name" value="NAC domain"/>
    <property type="match status" value="1"/>
</dbReference>
<reference evidence="7" key="3">
    <citation type="submission" date="2015-04" db="UniProtKB">
        <authorList>
            <consortium name="EnsemblPlants"/>
        </authorList>
    </citation>
    <scope>IDENTIFICATION</scope>
</reference>
<accession>A0A0D9XRL8</accession>
<keyword evidence="2" id="KW-0238">DNA-binding</keyword>
<evidence type="ECO:0000313" key="7">
    <source>
        <dbReference type="EnsemblPlants" id="LPERR11G09560.1"/>
    </source>
</evidence>
<dbReference type="Pfam" id="PF02365">
    <property type="entry name" value="NAM"/>
    <property type="match status" value="1"/>
</dbReference>
<dbReference type="InterPro" id="IPR003441">
    <property type="entry name" value="NAC-dom"/>
</dbReference>